<name>A0ABN9C6K3_9NEOB</name>
<sequence length="46" mass="5135">STSLVNCSELALRFSSTLLNRRHSCQSVNFHGWPARFCEIVAVPSL</sequence>
<dbReference type="Proteomes" id="UP001162483">
    <property type="component" value="Unassembled WGS sequence"/>
</dbReference>
<protein>
    <submittedName>
        <fullName evidence="1">Uncharacterized protein</fullName>
    </submittedName>
</protein>
<keyword evidence="2" id="KW-1185">Reference proteome</keyword>
<evidence type="ECO:0000313" key="1">
    <source>
        <dbReference type="EMBL" id="CAI9555669.1"/>
    </source>
</evidence>
<accession>A0ABN9C6K3</accession>
<comment type="caution">
    <text evidence="1">The sequence shown here is derived from an EMBL/GenBank/DDBJ whole genome shotgun (WGS) entry which is preliminary data.</text>
</comment>
<evidence type="ECO:0000313" key="2">
    <source>
        <dbReference type="Proteomes" id="UP001162483"/>
    </source>
</evidence>
<dbReference type="EMBL" id="CATNWA010008249">
    <property type="protein sequence ID" value="CAI9555669.1"/>
    <property type="molecule type" value="Genomic_DNA"/>
</dbReference>
<reference evidence="1" key="1">
    <citation type="submission" date="2023-05" db="EMBL/GenBank/DDBJ databases">
        <authorList>
            <person name="Stuckert A."/>
        </authorList>
    </citation>
    <scope>NUCLEOTIDE SEQUENCE</scope>
</reference>
<feature type="non-terminal residue" evidence="1">
    <location>
        <position position="1"/>
    </location>
</feature>
<proteinExistence type="predicted"/>
<gene>
    <name evidence="1" type="ORF">SPARVUS_LOCUS4417411</name>
</gene>
<organism evidence="1 2">
    <name type="scientific">Staurois parvus</name>
    <dbReference type="NCBI Taxonomy" id="386267"/>
    <lineage>
        <taxon>Eukaryota</taxon>
        <taxon>Metazoa</taxon>
        <taxon>Chordata</taxon>
        <taxon>Craniata</taxon>
        <taxon>Vertebrata</taxon>
        <taxon>Euteleostomi</taxon>
        <taxon>Amphibia</taxon>
        <taxon>Batrachia</taxon>
        <taxon>Anura</taxon>
        <taxon>Neobatrachia</taxon>
        <taxon>Ranoidea</taxon>
        <taxon>Ranidae</taxon>
        <taxon>Staurois</taxon>
    </lineage>
</organism>